<dbReference type="RefSeq" id="WP_368004886.1">
    <property type="nucleotide sequence ID" value="NZ_JAMXFF010000002.1"/>
</dbReference>
<proteinExistence type="predicted"/>
<evidence type="ECO:0000313" key="1">
    <source>
        <dbReference type="EMBL" id="MCT7965177.1"/>
    </source>
</evidence>
<keyword evidence="2" id="KW-1185">Reference proteome</keyword>
<sequence>MCNLYLALILNQRCNERTGDRMTVAIAFFFSLYHNGPIGNPGSDRVCV</sequence>
<dbReference type="Proteomes" id="UP001525890">
    <property type="component" value="Unassembled WGS sequence"/>
</dbReference>
<evidence type="ECO:0000313" key="2">
    <source>
        <dbReference type="Proteomes" id="UP001525890"/>
    </source>
</evidence>
<accession>A0ABT2ML16</accession>
<comment type="caution">
    <text evidence="1">The sequence shown here is derived from an EMBL/GenBank/DDBJ whole genome shotgun (WGS) entry which is preliminary data.</text>
</comment>
<dbReference type="EMBL" id="JAMXFF010000002">
    <property type="protein sequence ID" value="MCT7965177.1"/>
    <property type="molecule type" value="Genomic_DNA"/>
</dbReference>
<protein>
    <submittedName>
        <fullName evidence="1">Uncharacterized protein</fullName>
    </submittedName>
</protein>
<reference evidence="1 2" key="1">
    <citation type="journal article" date="2022" name="Front. Microbiol.">
        <title>High genomic differentiation and limited gene flow indicate recent cryptic speciation within the genus Laspinema (cyanobacteria).</title>
        <authorList>
            <person name="Stanojkovic A."/>
            <person name="Skoupy S."/>
            <person name="Skaloud P."/>
            <person name="Dvorak P."/>
        </authorList>
    </citation>
    <scope>NUCLEOTIDE SEQUENCE [LARGE SCALE GENOMIC DNA]</scope>
    <source>
        <strain evidence="1 2">D2a</strain>
    </source>
</reference>
<organism evidence="1 2">
    <name type="scientific">Laspinema palackyanum D2a</name>
    <dbReference type="NCBI Taxonomy" id="2953684"/>
    <lineage>
        <taxon>Bacteria</taxon>
        <taxon>Bacillati</taxon>
        <taxon>Cyanobacteriota</taxon>
        <taxon>Cyanophyceae</taxon>
        <taxon>Oscillatoriophycideae</taxon>
        <taxon>Oscillatoriales</taxon>
        <taxon>Laspinemataceae</taxon>
        <taxon>Laspinema</taxon>
        <taxon>Laspinema palackyanum</taxon>
    </lineage>
</organism>
<gene>
    <name evidence="1" type="ORF">NG799_02365</name>
</gene>
<name>A0ABT2ML16_9CYAN</name>